<proteinExistence type="predicted"/>
<dbReference type="AlphaFoldDB" id="A0A087VWM3"/>
<organism evidence="2 3">
    <name type="scientific">Echinococcus multilocularis</name>
    <name type="common">Fox tapeworm</name>
    <dbReference type="NCBI Taxonomy" id="6211"/>
    <lineage>
        <taxon>Eukaryota</taxon>
        <taxon>Metazoa</taxon>
        <taxon>Spiralia</taxon>
        <taxon>Lophotrochozoa</taxon>
        <taxon>Platyhelminthes</taxon>
        <taxon>Cestoda</taxon>
        <taxon>Eucestoda</taxon>
        <taxon>Cyclophyllidea</taxon>
        <taxon>Taeniidae</taxon>
        <taxon>Echinococcus</taxon>
    </lineage>
</organism>
<evidence type="ECO:0000313" key="3">
    <source>
        <dbReference type="Proteomes" id="UP000017246"/>
    </source>
</evidence>
<dbReference type="Proteomes" id="UP000017246">
    <property type="component" value="Unassembled WGS sequence"/>
</dbReference>
<protein>
    <submittedName>
        <fullName evidence="2">Expressed protein</fullName>
    </submittedName>
</protein>
<name>A0A087VWM3_ECHMU</name>
<reference evidence="2" key="1">
    <citation type="journal article" date="2013" name="Nature">
        <title>The genomes of four tapeworm species reveal adaptations to parasitism.</title>
        <authorList>
            <person name="Tsai I.J."/>
            <person name="Zarowiecki M."/>
            <person name="Holroyd N."/>
            <person name="Garciarrubio A."/>
            <person name="Sanchez-Flores A."/>
            <person name="Brooks K.L."/>
            <person name="Tracey A."/>
            <person name="Bobes R.J."/>
            <person name="Fragoso G."/>
            <person name="Sciutto E."/>
            <person name="Aslett M."/>
            <person name="Beasley H."/>
            <person name="Bennett H.M."/>
            <person name="Cai J."/>
            <person name="Camicia F."/>
            <person name="Clark R."/>
            <person name="Cucher M."/>
            <person name="De Silva N."/>
            <person name="Day T.A."/>
            <person name="Deplazes P."/>
            <person name="Estrada K."/>
            <person name="Fernandez C."/>
            <person name="Holland P.W."/>
            <person name="Hou J."/>
            <person name="Hu S."/>
            <person name="Huckvale T."/>
            <person name="Hung S.S."/>
            <person name="Kamenetzky L."/>
            <person name="Keane J.A."/>
            <person name="Kiss F."/>
            <person name="Koziol U."/>
            <person name="Lambert O."/>
            <person name="Liu K."/>
            <person name="Luo X."/>
            <person name="Luo Y."/>
            <person name="Macchiaroli N."/>
            <person name="Nichol S."/>
            <person name="Paps J."/>
            <person name="Parkinson J."/>
            <person name="Pouchkina-Stantcheva N."/>
            <person name="Riddiford N."/>
            <person name="Rosenzvit M."/>
            <person name="Salinas G."/>
            <person name="Wasmuth J.D."/>
            <person name="Zamanian M."/>
            <person name="Zheng Y."/>
            <person name="Cai X."/>
            <person name="Soberon X."/>
            <person name="Olson P.D."/>
            <person name="Laclette J.P."/>
            <person name="Brehm K."/>
            <person name="Berriman M."/>
            <person name="Garciarrubio A."/>
            <person name="Bobes R.J."/>
            <person name="Fragoso G."/>
            <person name="Sanchez-Flores A."/>
            <person name="Estrada K."/>
            <person name="Cevallos M.A."/>
            <person name="Morett E."/>
            <person name="Gonzalez V."/>
            <person name="Portillo T."/>
            <person name="Ochoa-Leyva A."/>
            <person name="Jose M.V."/>
            <person name="Sciutto E."/>
            <person name="Landa A."/>
            <person name="Jimenez L."/>
            <person name="Valdes V."/>
            <person name="Carrero J.C."/>
            <person name="Larralde C."/>
            <person name="Morales-Montor J."/>
            <person name="Limon-Lason J."/>
            <person name="Soberon X."/>
            <person name="Laclette J.P."/>
        </authorList>
    </citation>
    <scope>NUCLEOTIDE SEQUENCE [LARGE SCALE GENOMIC DNA]</scope>
</reference>
<feature type="signal peptide" evidence="1">
    <location>
        <begin position="1"/>
        <end position="19"/>
    </location>
</feature>
<sequence>MVAVLPPVGVALLVSPAAAAAGAAAASLVVHSCPASVILLFAVVGARPGGSGRVARSLPLSGRGHVESGGY</sequence>
<evidence type="ECO:0000256" key="1">
    <source>
        <dbReference type="SAM" id="SignalP"/>
    </source>
</evidence>
<keyword evidence="1" id="KW-0732">Signal</keyword>
<reference evidence="2" key="2">
    <citation type="submission" date="2015-11" db="EMBL/GenBank/DDBJ databases">
        <authorList>
            <person name="Zhang Y."/>
            <person name="Guo Z."/>
        </authorList>
    </citation>
    <scope>NUCLEOTIDE SEQUENCE</scope>
</reference>
<dbReference type="EMBL" id="LN902845">
    <property type="protein sequence ID" value="CDI96672.1"/>
    <property type="molecule type" value="Genomic_DNA"/>
</dbReference>
<feature type="chain" id="PRO_5001831603" evidence="1">
    <location>
        <begin position="20"/>
        <end position="71"/>
    </location>
</feature>
<evidence type="ECO:0000313" key="2">
    <source>
        <dbReference type="EMBL" id="CDI96672.1"/>
    </source>
</evidence>
<gene>
    <name evidence="2" type="ORF">EmuJ_000035500</name>
</gene>
<keyword evidence="3" id="KW-1185">Reference proteome</keyword>
<accession>A0A087VWM3</accession>